<evidence type="ECO:0000259" key="11">
    <source>
        <dbReference type="Pfam" id="PF00850"/>
    </source>
</evidence>
<evidence type="ECO:0000256" key="7">
    <source>
        <dbReference type="ARBA" id="ARBA00023015"/>
    </source>
</evidence>
<evidence type="ECO:0000256" key="4">
    <source>
        <dbReference type="ARBA" id="ARBA00022491"/>
    </source>
</evidence>
<dbReference type="SUPFAM" id="SSF52768">
    <property type="entry name" value="Arginase/deacetylase"/>
    <property type="match status" value="1"/>
</dbReference>
<dbReference type="Pfam" id="PF09757">
    <property type="entry name" value="Arb2-like"/>
    <property type="match status" value="1"/>
</dbReference>
<keyword evidence="9" id="KW-0539">Nucleus</keyword>
<feature type="compositionally biased region" description="Low complexity" evidence="10">
    <location>
        <begin position="37"/>
        <end position="53"/>
    </location>
</feature>
<dbReference type="InterPro" id="IPR000286">
    <property type="entry name" value="HDACs"/>
</dbReference>
<dbReference type="EC" id="3.5.1.98" evidence="3"/>
<evidence type="ECO:0000256" key="1">
    <source>
        <dbReference type="ARBA" id="ARBA00004123"/>
    </source>
</evidence>
<evidence type="ECO:0000256" key="9">
    <source>
        <dbReference type="ARBA" id="ARBA00023242"/>
    </source>
</evidence>
<dbReference type="eggNOG" id="KOG1343">
    <property type="taxonomic scope" value="Eukaryota"/>
</dbReference>
<dbReference type="PANTHER" id="PTHR10625">
    <property type="entry name" value="HISTONE DEACETYLASE HDAC1-RELATED"/>
    <property type="match status" value="1"/>
</dbReference>
<gene>
    <name evidence="13" type="ORF">PFL1_03625</name>
</gene>
<dbReference type="InterPro" id="IPR037138">
    <property type="entry name" value="His_deacetylse_dom_sf"/>
</dbReference>
<dbReference type="PANTHER" id="PTHR10625:SF5">
    <property type="entry name" value="HISTONE DEACETYLASE"/>
    <property type="match status" value="1"/>
</dbReference>
<comment type="similarity">
    <text evidence="2">Belongs to the histone deacetylase family. HD type 2 subfamily.</text>
</comment>
<dbReference type="AlphaFoldDB" id="A0A061H7D0"/>
<sequence length="794" mass="86953">MSSFSHHRPSGSSQPYTQPDPIIIDDDDDDIVFTGISHSPPTAHSAAAPLPTSGPSVTLPHSSRDRRDIQASGALADATANVHLEPQAIRGNGTVAPSQSISPAMIGGAASKGSTAPTATYGTESSSSSSDSSRSLSPRERYPTGLVYDVLMMLHANPVEIDHPEDPIRIHKIFSLLQQHGCVARMKRIPTREVLKDEVMLIHEAGIWDGLERSAEFGRDELAEQTNLLERLDSLYVNEHSALAARISCGGAIELCDAIASGRIHNGFAIIRPPGHHAEPTKSMGFCFYNNVAVATRFLQQKYREGEKRVKKVLILDWDVHHGNGTQKAFEDDADVLYISLHRYEDGVFYPGGTYGGAESVGSGAGTGRSVNIPWPCAGMGDGDYLHAFDQVVMPIAREFGPDFVIISAGFDAAEGDSIGLNLVTPVGYALMTHALASLAEGRLAVILEGGYNPDAIAQSALEVTKIILREPPPRPKQQRSVTQVQQKAAEAVRGVVTIQSRFWSSLKPAPMYVDDAAGMPRLPLSDLLRAHRAYELHKRYQFYEIPIEEKIHNNERGQALASEDVMKKETVVLFAHDMGNIRADPPALNTTCQRELAYIVDSSTKVLDWAYSKGYGIIDVNVLQQLPDESVPAYRYNPKAAKNSPDHVLYGDVSRLITYLYDNLIQLSEAKNLILIGHGLATMGIKDLIIDRPQVRRQTAAVIMVLGLQTIPQMSPGDTLLRKWYWQRSKVITPGLHAIWLDPDGPAKRMGRVEASPENKAVKVLSASFDDIATFVEARLRKHVKSRNDDLDV</sequence>
<keyword evidence="8" id="KW-0804">Transcription</keyword>
<dbReference type="PRINTS" id="PR01270">
    <property type="entry name" value="HDASUPER"/>
</dbReference>
<evidence type="ECO:0000256" key="2">
    <source>
        <dbReference type="ARBA" id="ARBA00007738"/>
    </source>
</evidence>
<evidence type="ECO:0000256" key="10">
    <source>
        <dbReference type="SAM" id="MobiDB-lite"/>
    </source>
</evidence>
<dbReference type="GO" id="GO:0040029">
    <property type="term" value="P:epigenetic regulation of gene expression"/>
    <property type="evidence" value="ECO:0007669"/>
    <property type="project" value="TreeGrafter"/>
</dbReference>
<comment type="subcellular location">
    <subcellularLocation>
        <location evidence="1">Nucleus</location>
    </subcellularLocation>
</comment>
<keyword evidence="6" id="KW-0156">Chromatin regulator</keyword>
<organism evidence="13 14">
    <name type="scientific">Pseudozyma flocculosa PF-1</name>
    <dbReference type="NCBI Taxonomy" id="1277687"/>
    <lineage>
        <taxon>Eukaryota</taxon>
        <taxon>Fungi</taxon>
        <taxon>Dikarya</taxon>
        <taxon>Basidiomycota</taxon>
        <taxon>Ustilaginomycotina</taxon>
        <taxon>Ustilaginomycetes</taxon>
        <taxon>Ustilaginales</taxon>
        <taxon>Ustilaginaceae</taxon>
        <taxon>Pseudozyma</taxon>
    </lineage>
</organism>
<dbReference type="RefSeq" id="XP_007879335.1">
    <property type="nucleotide sequence ID" value="XM_007881144.1"/>
</dbReference>
<dbReference type="EMBL" id="KE361633">
    <property type="protein sequence ID" value="EPQ28822.1"/>
    <property type="molecule type" value="Genomic_DNA"/>
</dbReference>
<feature type="domain" description="Arb2-like" evidence="12">
    <location>
        <begin position="524"/>
        <end position="782"/>
    </location>
</feature>
<evidence type="ECO:0000313" key="13">
    <source>
        <dbReference type="EMBL" id="EPQ28822.1"/>
    </source>
</evidence>
<feature type="compositionally biased region" description="Low complexity" evidence="10">
    <location>
        <begin position="125"/>
        <end position="136"/>
    </location>
</feature>
<proteinExistence type="inferred from homology"/>
<feature type="compositionally biased region" description="Polar residues" evidence="10">
    <location>
        <begin position="112"/>
        <end position="124"/>
    </location>
</feature>
<evidence type="ECO:0000256" key="5">
    <source>
        <dbReference type="ARBA" id="ARBA00022801"/>
    </source>
</evidence>
<feature type="domain" description="Histone deacetylase" evidence="11">
    <location>
        <begin position="163"/>
        <end position="467"/>
    </location>
</feature>
<dbReference type="Gene3D" id="3.40.800.20">
    <property type="entry name" value="Histone deacetylase domain"/>
    <property type="match status" value="1"/>
</dbReference>
<evidence type="ECO:0000256" key="6">
    <source>
        <dbReference type="ARBA" id="ARBA00022853"/>
    </source>
</evidence>
<name>A0A061H7D0_9BASI</name>
<evidence type="ECO:0000256" key="8">
    <source>
        <dbReference type="ARBA" id="ARBA00023163"/>
    </source>
</evidence>
<dbReference type="InterPro" id="IPR023696">
    <property type="entry name" value="Ureohydrolase_dom_sf"/>
</dbReference>
<dbReference type="InterPro" id="IPR023801">
    <property type="entry name" value="His_deacetylse_dom"/>
</dbReference>
<keyword evidence="4" id="KW-0678">Repressor</keyword>
<dbReference type="GO" id="GO:0000118">
    <property type="term" value="C:histone deacetylase complex"/>
    <property type="evidence" value="ECO:0007669"/>
    <property type="project" value="TreeGrafter"/>
</dbReference>
<dbReference type="Proteomes" id="UP000053664">
    <property type="component" value="Unassembled WGS sequence"/>
</dbReference>
<dbReference type="HOGENOM" id="CLU_007727_4_3_1"/>
<feature type="region of interest" description="Disordered" evidence="10">
    <location>
        <begin position="1"/>
        <end position="66"/>
    </location>
</feature>
<evidence type="ECO:0000256" key="3">
    <source>
        <dbReference type="ARBA" id="ARBA00012111"/>
    </source>
</evidence>
<feature type="region of interest" description="Disordered" evidence="10">
    <location>
        <begin position="92"/>
        <end position="140"/>
    </location>
</feature>
<dbReference type="Pfam" id="PF00850">
    <property type="entry name" value="Hist_deacetyl"/>
    <property type="match status" value="1"/>
</dbReference>
<reference evidence="13 14" key="1">
    <citation type="journal article" date="2013" name="Plant Cell">
        <title>The transition from a phytopathogenic smut ancestor to an anamorphic biocontrol agent deciphered by comparative whole-genome analysis.</title>
        <authorList>
            <person name="Lefebvre F."/>
            <person name="Joly D.L."/>
            <person name="Labbe C."/>
            <person name="Teichmann B."/>
            <person name="Linning R."/>
            <person name="Belzile F."/>
            <person name="Bakkeren G."/>
            <person name="Belanger R.R."/>
        </authorList>
    </citation>
    <scope>NUCLEOTIDE SEQUENCE [LARGE SCALE GENOMIC DNA]</scope>
    <source>
        <strain evidence="13 14">PF-1</strain>
    </source>
</reference>
<evidence type="ECO:0000313" key="14">
    <source>
        <dbReference type="Proteomes" id="UP000053664"/>
    </source>
</evidence>
<dbReference type="GeneID" id="19317733"/>
<protein>
    <recommendedName>
        <fullName evidence="3">histone deacetylase</fullName>
        <ecNumber evidence="3">3.5.1.98</ecNumber>
    </recommendedName>
</protein>
<evidence type="ECO:0000259" key="12">
    <source>
        <dbReference type="Pfam" id="PF09757"/>
    </source>
</evidence>
<dbReference type="GO" id="GO:0141221">
    <property type="term" value="F:histone deacetylase activity, hydrolytic mechanism"/>
    <property type="evidence" value="ECO:0007669"/>
    <property type="project" value="UniProtKB-EC"/>
</dbReference>
<dbReference type="KEGG" id="pfp:PFL1_03625"/>
<keyword evidence="5" id="KW-0378">Hydrolase</keyword>
<accession>A0A061H7D0</accession>
<dbReference type="InterPro" id="IPR019154">
    <property type="entry name" value="Arb2-like_domain"/>
</dbReference>
<keyword evidence="7" id="KW-0805">Transcription regulation</keyword>
<dbReference type="OrthoDB" id="424012at2759"/>